<evidence type="ECO:0000313" key="3">
    <source>
        <dbReference type="Proteomes" id="UP000594205"/>
    </source>
</evidence>
<feature type="transmembrane region" description="Helical" evidence="1">
    <location>
        <begin position="36"/>
        <end position="55"/>
    </location>
</feature>
<keyword evidence="1" id="KW-0812">Transmembrane</keyword>
<sequence>MTAGWCVRTIRAAVFASVCVLLAALGHVLMSGVTVPWWTLAAGALVTGGTGWCLAARERGLPLVMSVVVVAQGGLHAAFEFAQSSAATGHAMGSMPMDPTSMDPLPMASMGAMGSGHTGVGHMSVGHMSVGDMGAGHTGLATTDLGHTDLANMGLGHTGMGHDMGGTSSLAMFAAHTLAALLCGLWLGHGERAAFRILRAVAGWLAAPLRLSLALPAPPHRPRLRPRRTRSDRAPRLLPLVHTITSRGPPVGIAVV</sequence>
<protein>
    <recommendedName>
        <fullName evidence="4">PE-PGRS family protein</fullName>
    </recommendedName>
</protein>
<dbReference type="KEGG" id="sfeu:IM697_17490"/>
<keyword evidence="3" id="KW-1185">Reference proteome</keyword>
<feature type="transmembrane region" description="Helical" evidence="1">
    <location>
        <begin position="12"/>
        <end position="30"/>
    </location>
</feature>
<dbReference type="RefSeq" id="WP_194048615.1">
    <property type="nucleotide sequence ID" value="NZ_CP063373.1"/>
</dbReference>
<evidence type="ECO:0008006" key="4">
    <source>
        <dbReference type="Google" id="ProtNLM"/>
    </source>
</evidence>
<dbReference type="EMBL" id="CP063373">
    <property type="protein sequence ID" value="QOV40027.1"/>
    <property type="molecule type" value="Genomic_DNA"/>
</dbReference>
<accession>A0A7M2SUJ9</accession>
<feature type="transmembrane region" description="Helical" evidence="1">
    <location>
        <begin position="170"/>
        <end position="187"/>
    </location>
</feature>
<evidence type="ECO:0000256" key="1">
    <source>
        <dbReference type="SAM" id="Phobius"/>
    </source>
</evidence>
<keyword evidence="1" id="KW-0472">Membrane</keyword>
<proteinExistence type="predicted"/>
<gene>
    <name evidence="2" type="ORF">IM697_17490</name>
</gene>
<reference evidence="2 3" key="1">
    <citation type="submission" date="2020-10" db="EMBL/GenBank/DDBJ databases">
        <title>Streptomyces ferrugineus complate genome analysis.</title>
        <authorList>
            <person name="Anwar N."/>
        </authorList>
    </citation>
    <scope>NUCLEOTIDE SEQUENCE [LARGE SCALE GENOMIC DNA]</scope>
    <source>
        <strain evidence="2 3">CCTCC AA2014009</strain>
    </source>
</reference>
<evidence type="ECO:0000313" key="2">
    <source>
        <dbReference type="EMBL" id="QOV40027.1"/>
    </source>
</evidence>
<keyword evidence="1" id="KW-1133">Transmembrane helix</keyword>
<dbReference type="Proteomes" id="UP000594205">
    <property type="component" value="Chromosome"/>
</dbReference>
<dbReference type="AlphaFoldDB" id="A0A7M2SUJ9"/>
<name>A0A7M2SUJ9_9ACTN</name>
<organism evidence="2 3">
    <name type="scientific">Streptomyces ferrugineus</name>
    <dbReference type="NCBI Taxonomy" id="1413221"/>
    <lineage>
        <taxon>Bacteria</taxon>
        <taxon>Bacillati</taxon>
        <taxon>Actinomycetota</taxon>
        <taxon>Actinomycetes</taxon>
        <taxon>Kitasatosporales</taxon>
        <taxon>Streptomycetaceae</taxon>
        <taxon>Streptomyces</taxon>
    </lineage>
</organism>